<dbReference type="PANTHER" id="PTHR34353:SF2">
    <property type="entry name" value="CRISPR-ASSOCIATED ENDONUCLEASE CAS1 1"/>
    <property type="match status" value="1"/>
</dbReference>
<reference evidence="11" key="1">
    <citation type="submission" date="2017-05" db="EMBL/GenBank/DDBJ databases">
        <authorList>
            <person name="Varghese N."/>
            <person name="Submissions S."/>
        </authorList>
    </citation>
    <scope>NUCLEOTIDE SEQUENCE</scope>
    <source>
        <strain evidence="11">Su22</strain>
    </source>
</reference>
<feature type="binding site" evidence="10">
    <location>
        <position position="249"/>
    </location>
    <ligand>
        <name>Mn(2+)</name>
        <dbReference type="ChEBI" id="CHEBI:29035"/>
    </ligand>
</feature>
<evidence type="ECO:0000313" key="11">
    <source>
        <dbReference type="EMBL" id="SMP64753.1"/>
    </source>
</evidence>
<dbReference type="AlphaFoldDB" id="A0AA45WXV8"/>
<sequence length="343" mass="38799">MRKLLNTLYVTSSDAHLGKEGENVVIRVDDEIRFRVPIHNLESIVTMGYTGASPALMNLCAERGVSLAFHTTNARLLARVTPAGKGNVLLRKRQYEMHDSEDDSVAISKSVIVGKLTNARAVLNRFTRDYKSDPGVPSVESTANHLKLLMPKVLNATSLDELRGIEGDGARQYFSVFRHLILQQKQDFSFEGRSRRPPMDRVNALLSFLYSMLTHDCASALETVGLDSQVGFLHRLRPGRASLALDIMEELRPYMADRLALSLINNRLVSPKDFIEKETGAFLLKEDSRKTVIDAWQKRKQQQVHHPYMQEKVEIGLLPYCQALLMARCIRGDLDLYPPYRMS</sequence>
<dbReference type="InterPro" id="IPR042206">
    <property type="entry name" value="CRISPR-assoc_Cas1_C"/>
</dbReference>
<evidence type="ECO:0000256" key="1">
    <source>
        <dbReference type="ARBA" id="ARBA00022722"/>
    </source>
</evidence>
<evidence type="ECO:0000256" key="2">
    <source>
        <dbReference type="ARBA" id="ARBA00022723"/>
    </source>
</evidence>
<dbReference type="HAMAP" id="MF_01470">
    <property type="entry name" value="Cas1"/>
    <property type="match status" value="1"/>
</dbReference>
<keyword evidence="8 10" id="KW-0464">Manganese</keyword>
<evidence type="ECO:0000256" key="4">
    <source>
        <dbReference type="ARBA" id="ARBA00022801"/>
    </source>
</evidence>
<dbReference type="InterPro" id="IPR050646">
    <property type="entry name" value="Cas1"/>
</dbReference>
<keyword evidence="3 10" id="KW-0255">Endonuclease</keyword>
<evidence type="ECO:0000313" key="12">
    <source>
        <dbReference type="Proteomes" id="UP001158066"/>
    </source>
</evidence>
<dbReference type="GO" id="GO:0043571">
    <property type="term" value="P:maintenance of CRISPR repeat elements"/>
    <property type="evidence" value="ECO:0007669"/>
    <property type="project" value="UniProtKB-UniRule"/>
</dbReference>
<dbReference type="NCBIfam" id="TIGR03640">
    <property type="entry name" value="cas1_DVULG"/>
    <property type="match status" value="1"/>
</dbReference>
<keyword evidence="6 10" id="KW-0051">Antiviral defense</keyword>
<accession>A0AA45WXV8</accession>
<keyword evidence="1 10" id="KW-0540">Nuclease</keyword>
<proteinExistence type="inferred from homology"/>
<dbReference type="Pfam" id="PF01867">
    <property type="entry name" value="Cas_Cas1"/>
    <property type="match status" value="1"/>
</dbReference>
<protein>
    <recommendedName>
        <fullName evidence="10">CRISPR-associated endonuclease Cas1</fullName>
        <ecNumber evidence="10">3.1.-.-</ecNumber>
    </recommendedName>
</protein>
<dbReference type="CDD" id="cd09721">
    <property type="entry name" value="Cas1_I-C"/>
    <property type="match status" value="1"/>
</dbReference>
<comment type="subunit">
    <text evidence="9 10">Homodimer, forms a heterotetramer with a Cas2 homodimer.</text>
</comment>
<comment type="cofactor">
    <cofactor evidence="10">
        <name>Mg(2+)</name>
        <dbReference type="ChEBI" id="CHEBI:18420"/>
    </cofactor>
    <cofactor evidence="10">
        <name>Mn(2+)</name>
        <dbReference type="ChEBI" id="CHEBI:29035"/>
    </cofactor>
</comment>
<dbReference type="EC" id="3.1.-.-" evidence="10"/>
<comment type="function">
    <text evidence="10">CRISPR (clustered regularly interspaced short palindromic repeat), is an adaptive immune system that provides protection against mobile genetic elements (viruses, transposable elements and conjugative plasmids). CRISPR clusters contain spacers, sequences complementary to antecedent mobile elements, and target invading nucleic acids. CRISPR clusters are transcribed and processed into CRISPR RNA (crRNA). Acts as a dsDNA endonuclease. Involved in the integration of spacer DNA into the CRISPR cassette.</text>
</comment>
<evidence type="ECO:0000256" key="9">
    <source>
        <dbReference type="ARBA" id="ARBA00038592"/>
    </source>
</evidence>
<evidence type="ECO:0000256" key="7">
    <source>
        <dbReference type="ARBA" id="ARBA00023125"/>
    </source>
</evidence>
<dbReference type="NCBIfam" id="TIGR00287">
    <property type="entry name" value="cas1"/>
    <property type="match status" value="1"/>
</dbReference>
<dbReference type="GO" id="GO:0046872">
    <property type="term" value="F:metal ion binding"/>
    <property type="evidence" value="ECO:0007669"/>
    <property type="project" value="UniProtKB-UniRule"/>
</dbReference>
<dbReference type="EMBL" id="FXUF01000012">
    <property type="protein sequence ID" value="SMP64753.1"/>
    <property type="molecule type" value="Genomic_DNA"/>
</dbReference>
<dbReference type="PANTHER" id="PTHR34353">
    <property type="entry name" value="CRISPR-ASSOCIATED ENDONUCLEASE CAS1 1"/>
    <property type="match status" value="1"/>
</dbReference>
<dbReference type="GO" id="GO:0004520">
    <property type="term" value="F:DNA endonuclease activity"/>
    <property type="evidence" value="ECO:0007669"/>
    <property type="project" value="InterPro"/>
</dbReference>
<keyword evidence="4 10" id="KW-0378">Hydrolase</keyword>
<dbReference type="Gene3D" id="1.20.120.920">
    <property type="entry name" value="CRISPR-associated endonuclease Cas1, C-terminal domain"/>
    <property type="match status" value="1"/>
</dbReference>
<dbReference type="InterPro" id="IPR002729">
    <property type="entry name" value="CRISPR-assoc_Cas1"/>
</dbReference>
<keyword evidence="7 10" id="KW-0238">DNA-binding</keyword>
<keyword evidence="12" id="KW-1185">Reference proteome</keyword>
<name>A0AA45WXV8_9CLOT</name>
<dbReference type="Gene3D" id="3.100.10.20">
    <property type="entry name" value="CRISPR-associated endonuclease Cas1, N-terminal domain"/>
    <property type="match status" value="1"/>
</dbReference>
<dbReference type="GO" id="GO:0051607">
    <property type="term" value="P:defense response to virus"/>
    <property type="evidence" value="ECO:0007669"/>
    <property type="project" value="UniProtKB-UniRule"/>
</dbReference>
<feature type="binding site" evidence="10">
    <location>
        <position position="166"/>
    </location>
    <ligand>
        <name>Mn(2+)</name>
        <dbReference type="ChEBI" id="CHEBI:29035"/>
    </ligand>
</feature>
<evidence type="ECO:0000256" key="10">
    <source>
        <dbReference type="HAMAP-Rule" id="MF_01470"/>
    </source>
</evidence>
<comment type="caution">
    <text evidence="11">The sequence shown here is derived from an EMBL/GenBank/DDBJ whole genome shotgun (WGS) entry which is preliminary data.</text>
</comment>
<keyword evidence="5 10" id="KW-0460">Magnesium</keyword>
<evidence type="ECO:0000256" key="3">
    <source>
        <dbReference type="ARBA" id="ARBA00022759"/>
    </source>
</evidence>
<evidence type="ECO:0000256" key="8">
    <source>
        <dbReference type="ARBA" id="ARBA00023211"/>
    </source>
</evidence>
<dbReference type="GO" id="GO:0003677">
    <property type="term" value="F:DNA binding"/>
    <property type="evidence" value="ECO:0007669"/>
    <property type="project" value="UniProtKB-KW"/>
</dbReference>
<gene>
    <name evidence="10" type="primary">cas1</name>
    <name evidence="11" type="ORF">SAMN06296020_1127</name>
</gene>
<comment type="similarity">
    <text evidence="10">Belongs to the CRISPR-associated endonuclease Cas1 family.</text>
</comment>
<dbReference type="InterPro" id="IPR042211">
    <property type="entry name" value="CRISPR-assoc_Cas1_N"/>
</dbReference>
<feature type="binding site" evidence="10">
    <location>
        <position position="234"/>
    </location>
    <ligand>
        <name>Mn(2+)</name>
        <dbReference type="ChEBI" id="CHEBI:29035"/>
    </ligand>
</feature>
<dbReference type="Proteomes" id="UP001158066">
    <property type="component" value="Unassembled WGS sequence"/>
</dbReference>
<organism evidence="11 12">
    <name type="scientific">Anoxynatronum buryatiense</name>
    <dbReference type="NCBI Taxonomy" id="489973"/>
    <lineage>
        <taxon>Bacteria</taxon>
        <taxon>Bacillati</taxon>
        <taxon>Bacillota</taxon>
        <taxon>Clostridia</taxon>
        <taxon>Eubacteriales</taxon>
        <taxon>Clostridiaceae</taxon>
        <taxon>Anoxynatronum</taxon>
    </lineage>
</organism>
<dbReference type="GO" id="GO:0016787">
    <property type="term" value="F:hydrolase activity"/>
    <property type="evidence" value="ECO:0007669"/>
    <property type="project" value="UniProtKB-KW"/>
</dbReference>
<dbReference type="RefSeq" id="WP_283410056.1">
    <property type="nucleotide sequence ID" value="NZ_FXUF01000012.1"/>
</dbReference>
<keyword evidence="2 10" id="KW-0479">Metal-binding</keyword>
<evidence type="ECO:0000256" key="5">
    <source>
        <dbReference type="ARBA" id="ARBA00022842"/>
    </source>
</evidence>
<dbReference type="InterPro" id="IPR019856">
    <property type="entry name" value="CRISPR-assoc_Cas1_DVULG"/>
</dbReference>
<evidence type="ECO:0000256" key="6">
    <source>
        <dbReference type="ARBA" id="ARBA00023118"/>
    </source>
</evidence>